<reference evidence="1" key="1">
    <citation type="journal article" date="2020" name="Fungal Divers.">
        <title>Resolving the Mortierellaceae phylogeny through synthesis of multi-gene phylogenetics and phylogenomics.</title>
        <authorList>
            <person name="Vandepol N."/>
            <person name="Liber J."/>
            <person name="Desiro A."/>
            <person name="Na H."/>
            <person name="Kennedy M."/>
            <person name="Barry K."/>
            <person name="Grigoriev I.V."/>
            <person name="Miller A.N."/>
            <person name="O'Donnell K."/>
            <person name="Stajich J.E."/>
            <person name="Bonito G."/>
        </authorList>
    </citation>
    <scope>NUCLEOTIDE SEQUENCE</scope>
    <source>
        <strain evidence="1">KOD948</strain>
    </source>
</reference>
<protein>
    <submittedName>
        <fullName evidence="1">Uncharacterized protein</fullName>
    </submittedName>
</protein>
<proteinExistence type="predicted"/>
<dbReference type="Proteomes" id="UP000726737">
    <property type="component" value="Unassembled WGS sequence"/>
</dbReference>
<dbReference type="AlphaFoldDB" id="A0A9P6TV53"/>
<organism evidence="1 2">
    <name type="scientific">Mortierella polycephala</name>
    <dbReference type="NCBI Taxonomy" id="41804"/>
    <lineage>
        <taxon>Eukaryota</taxon>
        <taxon>Fungi</taxon>
        <taxon>Fungi incertae sedis</taxon>
        <taxon>Mucoromycota</taxon>
        <taxon>Mortierellomycotina</taxon>
        <taxon>Mortierellomycetes</taxon>
        <taxon>Mortierellales</taxon>
        <taxon>Mortierellaceae</taxon>
        <taxon>Mortierella</taxon>
    </lineage>
</organism>
<dbReference type="EMBL" id="JAAAJA010001511">
    <property type="protein sequence ID" value="KAG0247236.1"/>
    <property type="molecule type" value="Genomic_DNA"/>
</dbReference>
<feature type="non-terminal residue" evidence="1">
    <location>
        <position position="1"/>
    </location>
</feature>
<keyword evidence="2" id="KW-1185">Reference proteome</keyword>
<accession>A0A9P6TV53</accession>
<evidence type="ECO:0000313" key="1">
    <source>
        <dbReference type="EMBL" id="KAG0247236.1"/>
    </source>
</evidence>
<dbReference type="OrthoDB" id="2401985at2759"/>
<evidence type="ECO:0000313" key="2">
    <source>
        <dbReference type="Proteomes" id="UP000726737"/>
    </source>
</evidence>
<comment type="caution">
    <text evidence="1">The sequence shown here is derived from an EMBL/GenBank/DDBJ whole genome shotgun (WGS) entry which is preliminary data.</text>
</comment>
<name>A0A9P6TV53_9FUNG</name>
<feature type="non-terminal residue" evidence="1">
    <location>
        <position position="76"/>
    </location>
</feature>
<sequence>TADLTRMVEALAQTNVRFLTLDLKNSINPRLDVKLLGKGRYRPLLDLFASRKLQHVTFKRSRYLGTRTSSLPRGFS</sequence>
<gene>
    <name evidence="1" type="ORF">BG011_001832</name>
</gene>